<keyword evidence="1" id="KW-0521">NADP</keyword>
<dbReference type="Pfam" id="PF00107">
    <property type="entry name" value="ADH_zinc_N"/>
    <property type="match status" value="1"/>
</dbReference>
<dbReference type="InterPro" id="IPR020843">
    <property type="entry name" value="ER"/>
</dbReference>
<feature type="domain" description="Enoyl reductase (ER)" evidence="3">
    <location>
        <begin position="10"/>
        <end position="328"/>
    </location>
</feature>
<dbReference type="CDD" id="cd08268">
    <property type="entry name" value="MDR2"/>
    <property type="match status" value="1"/>
</dbReference>
<evidence type="ECO:0000256" key="2">
    <source>
        <dbReference type="ARBA" id="ARBA00023002"/>
    </source>
</evidence>
<keyword evidence="2" id="KW-0560">Oxidoreductase</keyword>
<dbReference type="InterPro" id="IPR013149">
    <property type="entry name" value="ADH-like_C"/>
</dbReference>
<protein>
    <submittedName>
        <fullName evidence="4">Quinone oxidoreductase</fullName>
    </submittedName>
</protein>
<dbReference type="GO" id="GO:0070402">
    <property type="term" value="F:NADPH binding"/>
    <property type="evidence" value="ECO:0007669"/>
    <property type="project" value="TreeGrafter"/>
</dbReference>
<comment type="caution">
    <text evidence="4">The sequence shown here is derived from an EMBL/GenBank/DDBJ whole genome shotgun (WGS) entry which is preliminary data.</text>
</comment>
<accession>A0A0R3NA30</accession>
<gene>
    <name evidence="4" type="ORF">CQ13_17015</name>
</gene>
<dbReference type="InterPro" id="IPR036291">
    <property type="entry name" value="NAD(P)-bd_dom_sf"/>
</dbReference>
<dbReference type="SMART" id="SM00829">
    <property type="entry name" value="PKS_ER"/>
    <property type="match status" value="1"/>
</dbReference>
<evidence type="ECO:0000313" key="5">
    <source>
        <dbReference type="Proteomes" id="UP000052023"/>
    </source>
</evidence>
<sequence length="331" mass="35566">MKAVLVHRPGGPEALDYVDVPMPALGERDVLIRAQAFGVGQPDKLIRSGVYKWMPPLPANPGNDVAGILEAAGAQVSGLVVGQRVLLSARDLTQRGGCYAEYVAAPADAVHALPDNVAFEDAVCLPNYQVAWALLHNCGSATPPHSALVIGAAGGVGTSLVQLAKLAGMKVIGTVSTPEKAAFARKMGADEIIYYRDEDVVARTRALTGGHGVSLVLDHVCGPEFYSYFGALDKWGTIVSYNAFAGLPTENLMGEMRKYLDICPAIRCFSFHIYDNDREGRRDIMRKVIGYLAERAIRPSISRRFKLSEVRAAHELLDSGAAFGKIVMTPD</sequence>
<dbReference type="OrthoDB" id="7355832at2"/>
<evidence type="ECO:0000256" key="1">
    <source>
        <dbReference type="ARBA" id="ARBA00022857"/>
    </source>
</evidence>
<dbReference type="SUPFAM" id="SSF50129">
    <property type="entry name" value="GroES-like"/>
    <property type="match status" value="1"/>
</dbReference>
<dbReference type="Pfam" id="PF08240">
    <property type="entry name" value="ADH_N"/>
    <property type="match status" value="1"/>
</dbReference>
<dbReference type="InterPro" id="IPR013154">
    <property type="entry name" value="ADH-like_N"/>
</dbReference>
<dbReference type="EMBL" id="LLYA01000035">
    <property type="protein sequence ID" value="KRR29225.1"/>
    <property type="molecule type" value="Genomic_DNA"/>
</dbReference>
<dbReference type="InterPro" id="IPR011032">
    <property type="entry name" value="GroES-like_sf"/>
</dbReference>
<reference evidence="4 5" key="1">
    <citation type="submission" date="2014-03" db="EMBL/GenBank/DDBJ databases">
        <title>Bradyrhizobium valentinum sp. nov., isolated from effective nodules of Lupinus mariae-josephae, a lupine endemic of basic-lime soils in Eastern Spain.</title>
        <authorList>
            <person name="Duran D."/>
            <person name="Rey L."/>
            <person name="Navarro A."/>
            <person name="Busquets A."/>
            <person name="Imperial J."/>
            <person name="Ruiz-Argueso T."/>
        </authorList>
    </citation>
    <scope>NUCLEOTIDE SEQUENCE [LARGE SCALE GENOMIC DNA]</scope>
    <source>
        <strain evidence="4 5">Ro19</strain>
    </source>
</reference>
<dbReference type="PANTHER" id="PTHR48106">
    <property type="entry name" value="QUINONE OXIDOREDUCTASE PIG3-RELATED"/>
    <property type="match status" value="1"/>
</dbReference>
<dbReference type="RefSeq" id="WP_057842171.1">
    <property type="nucleotide sequence ID" value="NZ_LLYA01000035.1"/>
</dbReference>
<evidence type="ECO:0000259" key="3">
    <source>
        <dbReference type="SMART" id="SM00829"/>
    </source>
</evidence>
<dbReference type="GO" id="GO:0016651">
    <property type="term" value="F:oxidoreductase activity, acting on NAD(P)H"/>
    <property type="evidence" value="ECO:0007669"/>
    <property type="project" value="TreeGrafter"/>
</dbReference>
<name>A0A0R3NA30_9BRAD</name>
<organism evidence="4 5">
    <name type="scientific">Bradyrhizobium retamae</name>
    <dbReference type="NCBI Taxonomy" id="1300035"/>
    <lineage>
        <taxon>Bacteria</taxon>
        <taxon>Pseudomonadati</taxon>
        <taxon>Pseudomonadota</taxon>
        <taxon>Alphaproteobacteria</taxon>
        <taxon>Hyphomicrobiales</taxon>
        <taxon>Nitrobacteraceae</taxon>
        <taxon>Bradyrhizobium</taxon>
    </lineage>
</organism>
<proteinExistence type="predicted"/>
<dbReference type="Gene3D" id="3.90.180.10">
    <property type="entry name" value="Medium-chain alcohol dehydrogenases, catalytic domain"/>
    <property type="match status" value="1"/>
</dbReference>
<dbReference type="SUPFAM" id="SSF51735">
    <property type="entry name" value="NAD(P)-binding Rossmann-fold domains"/>
    <property type="match status" value="1"/>
</dbReference>
<keyword evidence="5" id="KW-1185">Reference proteome</keyword>
<dbReference type="AlphaFoldDB" id="A0A0R3NA30"/>
<evidence type="ECO:0000313" key="4">
    <source>
        <dbReference type="EMBL" id="KRR29225.1"/>
    </source>
</evidence>
<dbReference type="Proteomes" id="UP000052023">
    <property type="component" value="Unassembled WGS sequence"/>
</dbReference>
<dbReference type="Gene3D" id="3.40.50.720">
    <property type="entry name" value="NAD(P)-binding Rossmann-like Domain"/>
    <property type="match status" value="1"/>
</dbReference>